<dbReference type="Proteomes" id="UP000185491">
    <property type="component" value="Chromosome"/>
</dbReference>
<sequence length="99" mass="11333">MIGQELFEHPRRQYPLFGITPQDELRAVVESPNLLESDFLTEEQIEAVEKVLDDNPDNVLTFDPDEDVWITGPEEEIEKMFAQREAFVEALISGEDPGI</sequence>
<dbReference type="AlphaFoldDB" id="A0A1L7D3T9"/>
<organism evidence="1 2">
    <name type="scientific">Corynebacterium phocae</name>
    <dbReference type="NCBI Taxonomy" id="161895"/>
    <lineage>
        <taxon>Bacteria</taxon>
        <taxon>Bacillati</taxon>
        <taxon>Actinomycetota</taxon>
        <taxon>Actinomycetes</taxon>
        <taxon>Mycobacteriales</taxon>
        <taxon>Corynebacteriaceae</taxon>
        <taxon>Corynebacterium</taxon>
    </lineage>
</organism>
<accession>A0A1L7D3T9</accession>
<keyword evidence="2" id="KW-1185">Reference proteome</keyword>
<evidence type="ECO:0000313" key="1">
    <source>
        <dbReference type="EMBL" id="APT92788.1"/>
    </source>
</evidence>
<dbReference type="RefSeq" id="WP_075734645.1">
    <property type="nucleotide sequence ID" value="NZ_CP009249.1"/>
</dbReference>
<dbReference type="OrthoDB" id="4420078at2"/>
<protein>
    <submittedName>
        <fullName evidence="1">Protein GrpE</fullName>
    </submittedName>
</protein>
<reference evidence="1 2" key="1">
    <citation type="submission" date="2014-08" db="EMBL/GenBank/DDBJ databases">
        <title>Complete genome sequence of Corynebacterium phocae M408/89/1(T)(=DSM 44612(T)), isolated from the common seal (Phoca vitulina).</title>
        <authorList>
            <person name="Ruckert C."/>
            <person name="Albersmeier A."/>
            <person name="Winkler A."/>
            <person name="Kalinowski J."/>
        </authorList>
    </citation>
    <scope>NUCLEOTIDE SEQUENCE [LARGE SCALE GENOMIC DNA]</scope>
    <source>
        <strain evidence="1 2">M408/89/1</strain>
    </source>
</reference>
<evidence type="ECO:0000313" key="2">
    <source>
        <dbReference type="Proteomes" id="UP000185491"/>
    </source>
</evidence>
<dbReference type="STRING" id="161895.CPHO_07675"/>
<gene>
    <name evidence="1" type="ORF">CPHO_07675</name>
</gene>
<name>A0A1L7D3T9_9CORY</name>
<dbReference type="EMBL" id="CP009249">
    <property type="protein sequence ID" value="APT92788.1"/>
    <property type="molecule type" value="Genomic_DNA"/>
</dbReference>
<dbReference type="KEGG" id="cpho:CPHO_07675"/>
<proteinExistence type="predicted"/>